<dbReference type="Ensembl" id="ENSMCST00000004748.1">
    <property type="protein sequence ID" value="ENSMCSP00000004641.1"/>
    <property type="gene ID" value="ENSMCSG00000003362.1"/>
</dbReference>
<sequence>CAGAVASAQWRAIHPVFGRVLCHFPSSLPLFERMLASPGTVQRPSLLFALVRTRLSENPHRDFPSLSMNFWGGRKSLGENPPGESKGQGWTGLLRNWGMKDSPALAGVQRIDL</sequence>
<reference evidence="1" key="2">
    <citation type="submission" date="2025-09" db="UniProtKB">
        <authorList>
            <consortium name="Ensembl"/>
        </authorList>
    </citation>
    <scope>IDENTIFICATION</scope>
</reference>
<reference evidence="1" key="1">
    <citation type="submission" date="2025-08" db="UniProtKB">
        <authorList>
            <consortium name="Ensembl"/>
        </authorList>
    </citation>
    <scope>IDENTIFICATION</scope>
</reference>
<evidence type="ECO:0000313" key="2">
    <source>
        <dbReference type="Proteomes" id="UP000694560"/>
    </source>
</evidence>
<keyword evidence="2" id="KW-1185">Reference proteome</keyword>
<evidence type="ECO:0000313" key="1">
    <source>
        <dbReference type="Ensembl" id="ENSMCSP00000004641.1"/>
    </source>
</evidence>
<organism evidence="1 2">
    <name type="scientific">Malurus cyaneus samueli</name>
    <dbReference type="NCBI Taxonomy" id="2593467"/>
    <lineage>
        <taxon>Eukaryota</taxon>
        <taxon>Metazoa</taxon>
        <taxon>Chordata</taxon>
        <taxon>Craniata</taxon>
        <taxon>Vertebrata</taxon>
        <taxon>Euteleostomi</taxon>
        <taxon>Archelosauria</taxon>
        <taxon>Archosauria</taxon>
        <taxon>Dinosauria</taxon>
        <taxon>Saurischia</taxon>
        <taxon>Theropoda</taxon>
        <taxon>Coelurosauria</taxon>
        <taxon>Aves</taxon>
        <taxon>Neognathae</taxon>
        <taxon>Neoaves</taxon>
        <taxon>Telluraves</taxon>
        <taxon>Australaves</taxon>
        <taxon>Passeriformes</taxon>
        <taxon>Meliphagoidea</taxon>
        <taxon>Maluridae</taxon>
        <taxon>Malurus</taxon>
    </lineage>
</organism>
<dbReference type="AlphaFoldDB" id="A0A8C5TAJ3"/>
<dbReference type="Proteomes" id="UP000694560">
    <property type="component" value="Unplaced"/>
</dbReference>
<name>A0A8C5TAJ3_9PASS</name>
<protein>
    <submittedName>
        <fullName evidence="1">Uncharacterized protein</fullName>
    </submittedName>
</protein>
<accession>A0A8C5TAJ3</accession>
<proteinExistence type="predicted"/>